<organism evidence="3 4">
    <name type="scientific">Bacteroides graminisolvens</name>
    <dbReference type="NCBI Taxonomy" id="477666"/>
    <lineage>
        <taxon>Bacteria</taxon>
        <taxon>Pseudomonadati</taxon>
        <taxon>Bacteroidota</taxon>
        <taxon>Bacteroidia</taxon>
        <taxon>Bacteroidales</taxon>
        <taxon>Bacteroidaceae</taxon>
        <taxon>Bacteroides</taxon>
    </lineage>
</organism>
<evidence type="ECO:0000313" key="3">
    <source>
        <dbReference type="EMBL" id="HCK24267.1"/>
    </source>
</evidence>
<evidence type="ECO:0000313" key="4">
    <source>
        <dbReference type="Proteomes" id="UP000263098"/>
    </source>
</evidence>
<gene>
    <name evidence="3" type="ORF">DHW31_05665</name>
</gene>
<protein>
    <recommendedName>
        <fullName evidence="2">DUF6377 domain-containing protein</fullName>
    </recommendedName>
</protein>
<keyword evidence="1" id="KW-0812">Transmembrane</keyword>
<comment type="caution">
    <text evidence="3">The sequence shown here is derived from an EMBL/GenBank/DDBJ whole genome shotgun (WGS) entry which is preliminary data.</text>
</comment>
<proteinExistence type="predicted"/>
<evidence type="ECO:0000256" key="1">
    <source>
        <dbReference type="SAM" id="Phobius"/>
    </source>
</evidence>
<accession>A0A3D2SDD6</accession>
<keyword evidence="1" id="KW-0472">Membrane</keyword>
<dbReference type="InterPro" id="IPR045957">
    <property type="entry name" value="DUF6377"/>
</dbReference>
<dbReference type="Proteomes" id="UP000263098">
    <property type="component" value="Unassembled WGS sequence"/>
</dbReference>
<keyword evidence="1" id="KW-1133">Transmembrane helix</keyword>
<sequence length="544" mass="63403">MIPDMRKLTTTIIFCFSILSGNVAIGDELYSRLDSMIMLQSRFTDEKIKEINVIKSILKDKKLTDIERYSINSKLFKEYEAFKYDSAFKYVESNIQLASKMGDQHRIMLSKLEKAHIISVAGIFDEAENVLNSIDFNLLSGEDLMNYYNQWCELYLFKAEFSNGTQYYNGYIDRAKFYRKLIIDNANKDSYLYTSTLANYVCQLQQYDKAISLLSAYLNKLNSGDRQYSIVTSTLAFFYYCKGDYEQQKKYLILSATSDLKGCIRENNSIRELSSILFAEGNVERAYKYLNVSIEDANFYGTRLRNTQASLLIPQIVSGYQTEQHAQHKRIVILLIAISIVAILLITGLTVIYWLLKRYRRANYKVKLMNIELNKAIEKLQQTNGLMQEANGIKEEYLGRFLEFSSILIDNVEQQRKTENRLAKDHKLPELYEILKSNEFINSHTKQFYQNFDSAFLNIYPNFVCEVNKLLNDDGQIIPKQDEKLTTELRILALIRLGFTDNQKISSILRSSITTIYTYRSKLKARSKYKDDFEQKVIKIDSYI</sequence>
<dbReference type="SUPFAM" id="SSF81901">
    <property type="entry name" value="HCP-like"/>
    <property type="match status" value="1"/>
</dbReference>
<dbReference type="Pfam" id="PF19904">
    <property type="entry name" value="DUF6377"/>
    <property type="match status" value="1"/>
</dbReference>
<evidence type="ECO:0000259" key="2">
    <source>
        <dbReference type="Pfam" id="PF19904"/>
    </source>
</evidence>
<dbReference type="AlphaFoldDB" id="A0A3D2SDD6"/>
<feature type="transmembrane region" description="Helical" evidence="1">
    <location>
        <begin position="331"/>
        <end position="356"/>
    </location>
</feature>
<dbReference type="EMBL" id="DPVG01000208">
    <property type="protein sequence ID" value="HCK24267.1"/>
    <property type="molecule type" value="Genomic_DNA"/>
</dbReference>
<name>A0A3D2SDD6_9BACE</name>
<reference evidence="3 4" key="1">
    <citation type="journal article" date="2018" name="Nat. Biotechnol.">
        <title>A standardized bacterial taxonomy based on genome phylogeny substantially revises the tree of life.</title>
        <authorList>
            <person name="Parks D.H."/>
            <person name="Chuvochina M."/>
            <person name="Waite D.W."/>
            <person name="Rinke C."/>
            <person name="Skarshewski A."/>
            <person name="Chaumeil P.A."/>
            <person name="Hugenholtz P."/>
        </authorList>
    </citation>
    <scope>NUCLEOTIDE SEQUENCE [LARGE SCALE GENOMIC DNA]</scope>
    <source>
        <strain evidence="3">UBA9667</strain>
    </source>
</reference>
<feature type="domain" description="DUF6377" evidence="2">
    <location>
        <begin position="259"/>
        <end position="506"/>
    </location>
</feature>